<dbReference type="EMBL" id="JANAVB010038418">
    <property type="protein sequence ID" value="KAJ6801070.1"/>
    <property type="molecule type" value="Genomic_DNA"/>
</dbReference>
<dbReference type="Proteomes" id="UP001140949">
    <property type="component" value="Unassembled WGS sequence"/>
</dbReference>
<protein>
    <submittedName>
        <fullName evidence="2">Uncharacterized protein</fullName>
    </submittedName>
</protein>
<feature type="compositionally biased region" description="Basic and acidic residues" evidence="1">
    <location>
        <begin position="121"/>
        <end position="135"/>
    </location>
</feature>
<evidence type="ECO:0000313" key="3">
    <source>
        <dbReference type="Proteomes" id="UP001140949"/>
    </source>
</evidence>
<reference evidence="2" key="2">
    <citation type="submission" date="2023-04" db="EMBL/GenBank/DDBJ databases">
        <authorList>
            <person name="Bruccoleri R.E."/>
            <person name="Oakeley E.J."/>
            <person name="Faust A.-M."/>
            <person name="Dessus-Babus S."/>
            <person name="Altorfer M."/>
            <person name="Burckhardt D."/>
            <person name="Oertli M."/>
            <person name="Naumann U."/>
            <person name="Petersen F."/>
            <person name="Wong J."/>
        </authorList>
    </citation>
    <scope>NUCLEOTIDE SEQUENCE</scope>
    <source>
        <strain evidence="2">GSM-AAB239-AS_SAM_17_03QT</strain>
        <tissue evidence="2">Leaf</tissue>
    </source>
</reference>
<evidence type="ECO:0000256" key="1">
    <source>
        <dbReference type="SAM" id="MobiDB-lite"/>
    </source>
</evidence>
<gene>
    <name evidence="2" type="ORF">M6B38_199255</name>
</gene>
<proteinExistence type="predicted"/>
<sequence>MSPTPEIPNATREMVKVGTTGTVSSLMSQELETVKDSPQPAAAAAASTSRKKLQTAPVSVPCGYNPKRSQLRRNTPLDPGSSSSSSSSSNSGSRSPLETQKPKPRRNGHRSPMLNPATEKNATREDTQKKKGHTHIVEVVDLKCNNPMSSRLKKLGFSKLSESVG</sequence>
<dbReference type="AlphaFoldDB" id="A0AAX6EAV1"/>
<organism evidence="2 3">
    <name type="scientific">Iris pallida</name>
    <name type="common">Sweet iris</name>
    <dbReference type="NCBI Taxonomy" id="29817"/>
    <lineage>
        <taxon>Eukaryota</taxon>
        <taxon>Viridiplantae</taxon>
        <taxon>Streptophyta</taxon>
        <taxon>Embryophyta</taxon>
        <taxon>Tracheophyta</taxon>
        <taxon>Spermatophyta</taxon>
        <taxon>Magnoliopsida</taxon>
        <taxon>Liliopsida</taxon>
        <taxon>Asparagales</taxon>
        <taxon>Iridaceae</taxon>
        <taxon>Iridoideae</taxon>
        <taxon>Irideae</taxon>
        <taxon>Iris</taxon>
    </lineage>
</organism>
<dbReference type="PANTHER" id="PTHR36405">
    <property type="entry name" value="BNAA10G09140D PROTEIN"/>
    <property type="match status" value="1"/>
</dbReference>
<accession>A0AAX6EAV1</accession>
<dbReference type="PANTHER" id="PTHR36405:SF1">
    <property type="entry name" value="OS07G0520600 PROTEIN"/>
    <property type="match status" value="1"/>
</dbReference>
<reference evidence="2" key="1">
    <citation type="journal article" date="2023" name="GigaByte">
        <title>Genome assembly of the bearded iris, Iris pallida Lam.</title>
        <authorList>
            <person name="Bruccoleri R.E."/>
            <person name="Oakeley E.J."/>
            <person name="Faust A.M.E."/>
            <person name="Altorfer M."/>
            <person name="Dessus-Babus S."/>
            <person name="Burckhardt D."/>
            <person name="Oertli M."/>
            <person name="Naumann U."/>
            <person name="Petersen F."/>
            <person name="Wong J."/>
        </authorList>
    </citation>
    <scope>NUCLEOTIDE SEQUENCE</scope>
    <source>
        <strain evidence="2">GSM-AAB239-AS_SAM_17_03QT</strain>
    </source>
</reference>
<comment type="caution">
    <text evidence="2">The sequence shown here is derived from an EMBL/GenBank/DDBJ whole genome shotgun (WGS) entry which is preliminary data.</text>
</comment>
<evidence type="ECO:0000313" key="2">
    <source>
        <dbReference type="EMBL" id="KAJ6801070.1"/>
    </source>
</evidence>
<name>A0AAX6EAV1_IRIPA</name>
<feature type="region of interest" description="Disordered" evidence="1">
    <location>
        <begin position="29"/>
        <end position="135"/>
    </location>
</feature>
<feature type="compositionally biased region" description="Low complexity" evidence="1">
    <location>
        <begin position="81"/>
        <end position="95"/>
    </location>
</feature>
<keyword evidence="3" id="KW-1185">Reference proteome</keyword>